<name>A0A934V7F5_9PSEU</name>
<dbReference type="Gene3D" id="3.60.40.10">
    <property type="entry name" value="PPM-type phosphatase domain"/>
    <property type="match status" value="1"/>
</dbReference>
<comment type="caution">
    <text evidence="13">The sequence shown here is derived from an EMBL/GenBank/DDBJ whole genome shotgun (WGS) entry which is preliminary data.</text>
</comment>
<keyword evidence="3" id="KW-0479">Metal-binding</keyword>
<dbReference type="CDD" id="cd00143">
    <property type="entry name" value="PP2Cc"/>
    <property type="match status" value="1"/>
</dbReference>
<comment type="catalytic activity">
    <reaction evidence="8">
        <text>O-phospho-L-threonyl-[protein] + H2O = L-threonyl-[protein] + phosphate</text>
        <dbReference type="Rhea" id="RHEA:47004"/>
        <dbReference type="Rhea" id="RHEA-COMP:11060"/>
        <dbReference type="Rhea" id="RHEA-COMP:11605"/>
        <dbReference type="ChEBI" id="CHEBI:15377"/>
        <dbReference type="ChEBI" id="CHEBI:30013"/>
        <dbReference type="ChEBI" id="CHEBI:43474"/>
        <dbReference type="ChEBI" id="CHEBI:61977"/>
        <dbReference type="EC" id="3.1.3.16"/>
    </reaction>
</comment>
<evidence type="ECO:0000256" key="5">
    <source>
        <dbReference type="ARBA" id="ARBA00022912"/>
    </source>
</evidence>
<dbReference type="GO" id="GO:0046872">
    <property type="term" value="F:metal ion binding"/>
    <property type="evidence" value="ECO:0007669"/>
    <property type="project" value="UniProtKB-KW"/>
</dbReference>
<comment type="catalytic activity">
    <reaction evidence="7">
        <text>O-phospho-L-seryl-[protein] + H2O = L-seryl-[protein] + phosphate</text>
        <dbReference type="Rhea" id="RHEA:20629"/>
        <dbReference type="Rhea" id="RHEA-COMP:9863"/>
        <dbReference type="Rhea" id="RHEA-COMP:11604"/>
        <dbReference type="ChEBI" id="CHEBI:15377"/>
        <dbReference type="ChEBI" id="CHEBI:29999"/>
        <dbReference type="ChEBI" id="CHEBI:43474"/>
        <dbReference type="ChEBI" id="CHEBI:83421"/>
        <dbReference type="EC" id="3.1.3.16"/>
    </reaction>
</comment>
<dbReference type="RefSeq" id="WP_200320495.1">
    <property type="nucleotide sequence ID" value="NZ_JAENJH010000005.1"/>
</dbReference>
<keyword evidence="4" id="KW-0378">Hydrolase</keyword>
<keyword evidence="5" id="KW-0904">Protein phosphatase</keyword>
<evidence type="ECO:0000256" key="1">
    <source>
        <dbReference type="ARBA" id="ARBA00001936"/>
    </source>
</evidence>
<dbReference type="InterPro" id="IPR036457">
    <property type="entry name" value="PPM-type-like_dom_sf"/>
</dbReference>
<evidence type="ECO:0000256" key="7">
    <source>
        <dbReference type="ARBA" id="ARBA00047761"/>
    </source>
</evidence>
<dbReference type="Proteomes" id="UP000635245">
    <property type="component" value="Unassembled WGS sequence"/>
</dbReference>
<feature type="domain" description="PPM-type phosphatase" evidence="12">
    <location>
        <begin position="10"/>
        <end position="246"/>
    </location>
</feature>
<dbReference type="Pfam" id="PF13672">
    <property type="entry name" value="PP2C_2"/>
    <property type="match status" value="1"/>
</dbReference>
<evidence type="ECO:0000256" key="8">
    <source>
        <dbReference type="ARBA" id="ARBA00048336"/>
    </source>
</evidence>
<evidence type="ECO:0000259" key="12">
    <source>
        <dbReference type="PROSITE" id="PS51746"/>
    </source>
</evidence>
<accession>A0A934V7F5</accession>
<evidence type="ECO:0000256" key="6">
    <source>
        <dbReference type="ARBA" id="ARBA00023211"/>
    </source>
</evidence>
<dbReference type="AlphaFoldDB" id="A0A934V7F5"/>
<evidence type="ECO:0000313" key="13">
    <source>
        <dbReference type="EMBL" id="MBK1786688.1"/>
    </source>
</evidence>
<comment type="cofactor">
    <cofactor evidence="1">
        <name>Mn(2+)</name>
        <dbReference type="ChEBI" id="CHEBI:29035"/>
    </cofactor>
</comment>
<dbReference type="PROSITE" id="PS51746">
    <property type="entry name" value="PPM_2"/>
    <property type="match status" value="1"/>
</dbReference>
<dbReference type="PANTHER" id="PTHR13832:SF827">
    <property type="entry name" value="PROTEIN PHOSPHATASE 1L"/>
    <property type="match status" value="1"/>
</dbReference>
<gene>
    <name evidence="13" type="ORF">JHE00_20365</name>
</gene>
<dbReference type="SMART" id="SM00332">
    <property type="entry name" value="PP2Cc"/>
    <property type="match status" value="1"/>
</dbReference>
<keyword evidence="14" id="KW-1185">Reference proteome</keyword>
<evidence type="ECO:0000256" key="4">
    <source>
        <dbReference type="ARBA" id="ARBA00022801"/>
    </source>
</evidence>
<dbReference type="EMBL" id="JAENJH010000005">
    <property type="protein sequence ID" value="MBK1786688.1"/>
    <property type="molecule type" value="Genomic_DNA"/>
</dbReference>
<dbReference type="SMART" id="SM00331">
    <property type="entry name" value="PP2C_SIG"/>
    <property type="match status" value="1"/>
</dbReference>
<evidence type="ECO:0000256" key="9">
    <source>
        <dbReference type="ARBA" id="ARBA00071184"/>
    </source>
</evidence>
<evidence type="ECO:0000256" key="2">
    <source>
        <dbReference type="ARBA" id="ARBA00013081"/>
    </source>
</evidence>
<dbReference type="FunFam" id="3.60.40.10:FF:000002">
    <property type="entry name" value="Serine/threonine phosphatase stp"/>
    <property type="match status" value="1"/>
</dbReference>
<protein>
    <recommendedName>
        <fullName evidence="9">Serine/threonine protein phosphatase PstP</fullName>
        <ecNumber evidence="2">3.1.3.16</ecNumber>
    </recommendedName>
    <alternativeName>
        <fullName evidence="11">Mycobacterial Ser/Thr phosphatase</fullName>
    </alternativeName>
    <alternativeName>
        <fullName evidence="10">PP2C-family Ser/Thr phosphatase</fullName>
    </alternativeName>
</protein>
<evidence type="ECO:0000313" key="14">
    <source>
        <dbReference type="Proteomes" id="UP000635245"/>
    </source>
</evidence>
<keyword evidence="6" id="KW-0464">Manganese</keyword>
<evidence type="ECO:0000256" key="10">
    <source>
        <dbReference type="ARBA" id="ARBA00077741"/>
    </source>
</evidence>
<dbReference type="InterPro" id="IPR001932">
    <property type="entry name" value="PPM-type_phosphatase-like_dom"/>
</dbReference>
<evidence type="ECO:0000256" key="3">
    <source>
        <dbReference type="ARBA" id="ARBA00022723"/>
    </source>
</evidence>
<dbReference type="InterPro" id="IPR015655">
    <property type="entry name" value="PP2C"/>
</dbReference>
<dbReference type="GO" id="GO:0004722">
    <property type="term" value="F:protein serine/threonine phosphatase activity"/>
    <property type="evidence" value="ECO:0007669"/>
    <property type="project" value="UniProtKB-EC"/>
</dbReference>
<dbReference type="EC" id="3.1.3.16" evidence="2"/>
<sequence length="248" mass="26098">MTRDEAPGVHYAVGSDVGRRRSANEDSAYATPRLLAVADGMGGHAAGEVASAIAIEAMADLDGRLADADPEKRNLLHELGEGVSDAATRLNERVAAEPELEGMGTTLTAILWDGTTFGLAHIGDSRGYLLREGELSQLTKDHTMVQSLVDEGKMPAELAARHPGRSVLIRALMAGSSAEPDLTTHTAEPGDRYLLCSDGLTDVTTPDEILEVLSSSETPEDAVGRLIDIANEGGGPDNITCVIAYVDH</sequence>
<evidence type="ECO:0000256" key="11">
    <source>
        <dbReference type="ARBA" id="ARBA00079123"/>
    </source>
</evidence>
<dbReference type="SUPFAM" id="SSF81606">
    <property type="entry name" value="PP2C-like"/>
    <property type="match status" value="1"/>
</dbReference>
<organism evidence="13 14">
    <name type="scientific">Prauserella cavernicola</name>
    <dbReference type="NCBI Taxonomy" id="2800127"/>
    <lineage>
        <taxon>Bacteria</taxon>
        <taxon>Bacillati</taxon>
        <taxon>Actinomycetota</taxon>
        <taxon>Actinomycetes</taxon>
        <taxon>Pseudonocardiales</taxon>
        <taxon>Pseudonocardiaceae</taxon>
        <taxon>Prauserella</taxon>
    </lineage>
</organism>
<dbReference type="PANTHER" id="PTHR13832">
    <property type="entry name" value="PROTEIN PHOSPHATASE 2C"/>
    <property type="match status" value="1"/>
</dbReference>
<reference evidence="13" key="1">
    <citation type="submission" date="2020-12" db="EMBL/GenBank/DDBJ databases">
        <title>Prauserella sp. ASG 168, a novel actinomycete isolated from cave rock.</title>
        <authorList>
            <person name="Suriyachadkun C."/>
        </authorList>
    </citation>
    <scope>NUCLEOTIDE SEQUENCE</scope>
    <source>
        <strain evidence="13">ASG 168</strain>
    </source>
</reference>
<proteinExistence type="predicted"/>